<evidence type="ECO:0000256" key="2">
    <source>
        <dbReference type="ARBA" id="ARBA00022723"/>
    </source>
</evidence>
<dbReference type="NCBIfam" id="NF004315">
    <property type="entry name" value="PRK05710.1-4"/>
    <property type="match status" value="1"/>
</dbReference>
<dbReference type="GO" id="GO:0006424">
    <property type="term" value="P:glutamyl-tRNA aminoacylation"/>
    <property type="evidence" value="ECO:0007669"/>
    <property type="project" value="TreeGrafter"/>
</dbReference>
<dbReference type="SUPFAM" id="SSF52374">
    <property type="entry name" value="Nucleotidylyl transferase"/>
    <property type="match status" value="1"/>
</dbReference>
<keyword evidence="1 7" id="KW-0436">Ligase</keyword>
<gene>
    <name evidence="9" type="ORF">CGZ94_18135</name>
</gene>
<dbReference type="GO" id="GO:0004818">
    <property type="term" value="F:glutamate-tRNA ligase activity"/>
    <property type="evidence" value="ECO:0007669"/>
    <property type="project" value="TreeGrafter"/>
</dbReference>
<accession>A0A255G1E3</accession>
<keyword evidence="7" id="KW-0648">Protein biosynthesis</keyword>
<evidence type="ECO:0000256" key="6">
    <source>
        <dbReference type="ARBA" id="ARBA00023146"/>
    </source>
</evidence>
<keyword evidence="2" id="KW-0479">Metal-binding</keyword>
<dbReference type="RefSeq" id="WP_094406774.1">
    <property type="nucleotide sequence ID" value="NZ_NMVO01000017.1"/>
</dbReference>
<keyword evidence="6 7" id="KW-0030">Aminoacyl-tRNA synthetase</keyword>
<evidence type="ECO:0000313" key="9">
    <source>
        <dbReference type="EMBL" id="OYO09750.1"/>
    </source>
</evidence>
<comment type="similarity">
    <text evidence="7">Belongs to the class-I aminoacyl-tRNA synthetase family.</text>
</comment>
<dbReference type="Pfam" id="PF00749">
    <property type="entry name" value="tRNA-synt_1c"/>
    <property type="match status" value="1"/>
</dbReference>
<protein>
    <submittedName>
        <fullName evidence="9">tRNA glutamyl-Q(34) synthetase GluQRS</fullName>
    </submittedName>
</protein>
<keyword evidence="10" id="KW-1185">Reference proteome</keyword>
<evidence type="ECO:0000256" key="7">
    <source>
        <dbReference type="RuleBase" id="RU363037"/>
    </source>
</evidence>
<dbReference type="InterPro" id="IPR020058">
    <property type="entry name" value="Glu/Gln-tRNA-synth_Ib_cat-dom"/>
</dbReference>
<keyword evidence="4" id="KW-0862">Zinc</keyword>
<organism evidence="9 10">
    <name type="scientific">Enemella evansiae</name>
    <dbReference type="NCBI Taxonomy" id="2016499"/>
    <lineage>
        <taxon>Bacteria</taxon>
        <taxon>Bacillati</taxon>
        <taxon>Actinomycetota</taxon>
        <taxon>Actinomycetes</taxon>
        <taxon>Propionibacteriales</taxon>
        <taxon>Propionibacteriaceae</taxon>
        <taxon>Enemella</taxon>
    </lineage>
</organism>
<dbReference type="EMBL" id="NMVO01000017">
    <property type="protein sequence ID" value="OYO09750.1"/>
    <property type="molecule type" value="Genomic_DNA"/>
</dbReference>
<dbReference type="PRINTS" id="PR00987">
    <property type="entry name" value="TRNASYNTHGLU"/>
</dbReference>
<evidence type="ECO:0000256" key="5">
    <source>
        <dbReference type="ARBA" id="ARBA00022840"/>
    </source>
</evidence>
<reference evidence="9 10" key="1">
    <citation type="submission" date="2017-07" db="EMBL/GenBank/DDBJ databases">
        <title>Draft whole genome sequences of clinical Proprionibacteriaceae strains.</title>
        <authorList>
            <person name="Bernier A.-M."/>
            <person name="Bernard K."/>
            <person name="Domingo M.-C."/>
        </authorList>
    </citation>
    <scope>NUCLEOTIDE SEQUENCE [LARGE SCALE GENOMIC DNA]</scope>
    <source>
        <strain evidence="9 10">NML 030167</strain>
    </source>
</reference>
<dbReference type="OrthoDB" id="9807503at2"/>
<feature type="domain" description="Glutamyl/glutaminyl-tRNA synthetase class Ib catalytic" evidence="8">
    <location>
        <begin position="10"/>
        <end position="269"/>
    </location>
</feature>
<keyword evidence="3 7" id="KW-0547">Nucleotide-binding</keyword>
<dbReference type="InterPro" id="IPR049940">
    <property type="entry name" value="GluQ/Sye"/>
</dbReference>
<dbReference type="PANTHER" id="PTHR43311:SF1">
    <property type="entry name" value="GLUTAMYL-Q TRNA(ASP) SYNTHETASE"/>
    <property type="match status" value="1"/>
</dbReference>
<proteinExistence type="inferred from homology"/>
<dbReference type="InterPro" id="IPR014729">
    <property type="entry name" value="Rossmann-like_a/b/a_fold"/>
</dbReference>
<evidence type="ECO:0000256" key="1">
    <source>
        <dbReference type="ARBA" id="ARBA00022598"/>
    </source>
</evidence>
<dbReference type="AlphaFoldDB" id="A0A255G1E3"/>
<dbReference type="InterPro" id="IPR000924">
    <property type="entry name" value="Glu/Gln-tRNA-synth"/>
</dbReference>
<evidence type="ECO:0000256" key="3">
    <source>
        <dbReference type="ARBA" id="ARBA00022741"/>
    </source>
</evidence>
<evidence type="ECO:0000256" key="4">
    <source>
        <dbReference type="ARBA" id="ARBA00022833"/>
    </source>
</evidence>
<sequence>MPEAASGAGRYAPSPTSQLHVGNLRTAVLADLFAHASGRGLRLRVEDLDTDRVRAAGGVTEQQLADLAALGLRFDGPVVRQSERLAAYATAADRLGGAVYECFCTRREIAEAASAPHADGYRPYPGTCRELTEPERAARRRERPAALRVRADGVRMSVRDLLHGEVSGVVDDFVLRRADGVWAYNLAAVVDDLAMGVDQVVRADDLLSSAPRQAWLAERLGGAVPEYAHVPLVVNARGVRLAKRDGAVGLAELAAEGHDSGAVLAWIGRSLGLAVPGERVDLALLRARFDPVRTPLEPVVFTGL</sequence>
<evidence type="ECO:0000259" key="8">
    <source>
        <dbReference type="Pfam" id="PF00749"/>
    </source>
</evidence>
<dbReference type="GO" id="GO:0005524">
    <property type="term" value="F:ATP binding"/>
    <property type="evidence" value="ECO:0007669"/>
    <property type="project" value="UniProtKB-KW"/>
</dbReference>
<name>A0A255G1E3_9ACTN</name>
<evidence type="ECO:0000313" key="10">
    <source>
        <dbReference type="Proteomes" id="UP000215896"/>
    </source>
</evidence>
<comment type="caution">
    <text evidence="9">The sequence shown here is derived from an EMBL/GenBank/DDBJ whole genome shotgun (WGS) entry which is preliminary data.</text>
</comment>
<dbReference type="Proteomes" id="UP000215896">
    <property type="component" value="Unassembled WGS sequence"/>
</dbReference>
<dbReference type="GO" id="GO:0005829">
    <property type="term" value="C:cytosol"/>
    <property type="evidence" value="ECO:0007669"/>
    <property type="project" value="TreeGrafter"/>
</dbReference>
<dbReference type="Gene3D" id="3.40.50.620">
    <property type="entry name" value="HUPs"/>
    <property type="match status" value="1"/>
</dbReference>
<keyword evidence="5 7" id="KW-0067">ATP-binding</keyword>
<dbReference type="PANTHER" id="PTHR43311">
    <property type="entry name" value="GLUTAMATE--TRNA LIGASE"/>
    <property type="match status" value="1"/>
</dbReference>